<proteinExistence type="predicted"/>
<dbReference type="InterPro" id="IPR023772">
    <property type="entry name" value="DNA-bd_HTH_TetR-type_CS"/>
</dbReference>
<dbReference type="PANTHER" id="PTHR43479">
    <property type="entry name" value="ACREF/ENVCD OPERON REPRESSOR-RELATED"/>
    <property type="match status" value="1"/>
</dbReference>
<dbReference type="Proteomes" id="UP000030437">
    <property type="component" value="Unassembled WGS sequence"/>
</dbReference>
<feature type="DNA-binding region" description="H-T-H motif" evidence="3">
    <location>
        <begin position="33"/>
        <end position="52"/>
    </location>
</feature>
<comment type="caution">
    <text evidence="5">The sequence shown here is derived from an EMBL/GenBank/DDBJ whole genome shotgun (WGS) entry which is preliminary data.</text>
</comment>
<feature type="domain" description="HTH tetR-type" evidence="4">
    <location>
        <begin position="10"/>
        <end position="70"/>
    </location>
</feature>
<dbReference type="PROSITE" id="PS01081">
    <property type="entry name" value="HTH_TETR_1"/>
    <property type="match status" value="1"/>
</dbReference>
<dbReference type="EMBL" id="JPVP01000057">
    <property type="protein sequence ID" value="KGR83876.1"/>
    <property type="molecule type" value="Genomic_DNA"/>
</dbReference>
<protein>
    <submittedName>
        <fullName evidence="5">TetR family transcriptional regulator</fullName>
    </submittedName>
</protein>
<evidence type="ECO:0000259" key="4">
    <source>
        <dbReference type="PROSITE" id="PS50977"/>
    </source>
</evidence>
<dbReference type="eggNOG" id="COG1309">
    <property type="taxonomic scope" value="Bacteria"/>
</dbReference>
<evidence type="ECO:0000313" key="5">
    <source>
        <dbReference type="EMBL" id="KGR83876.1"/>
    </source>
</evidence>
<name>A0A0A3IGJ0_9BACI</name>
<evidence type="ECO:0000256" key="2">
    <source>
        <dbReference type="ARBA" id="ARBA00023125"/>
    </source>
</evidence>
<dbReference type="Gene3D" id="1.10.10.60">
    <property type="entry name" value="Homeodomain-like"/>
    <property type="match status" value="1"/>
</dbReference>
<keyword evidence="6" id="KW-1185">Reference proteome</keyword>
<dbReference type="STRING" id="1220589.CD32_14355"/>
<dbReference type="Pfam" id="PF00440">
    <property type="entry name" value="TetR_N"/>
    <property type="match status" value="1"/>
</dbReference>
<reference evidence="5 6" key="1">
    <citation type="submission" date="2014-02" db="EMBL/GenBank/DDBJ databases">
        <title>Draft genome sequence of Lysinibacillus odysseyi NBRC 100172.</title>
        <authorList>
            <person name="Zhang F."/>
            <person name="Wang G."/>
            <person name="Zhang L."/>
        </authorList>
    </citation>
    <scope>NUCLEOTIDE SEQUENCE [LARGE SCALE GENOMIC DNA]</scope>
    <source>
        <strain evidence="5 6">NBRC 100172</strain>
    </source>
</reference>
<dbReference type="SUPFAM" id="SSF46689">
    <property type="entry name" value="Homeodomain-like"/>
    <property type="match status" value="1"/>
</dbReference>
<dbReference type="PRINTS" id="PR00455">
    <property type="entry name" value="HTHTETR"/>
</dbReference>
<dbReference type="InterPro" id="IPR009057">
    <property type="entry name" value="Homeodomain-like_sf"/>
</dbReference>
<gene>
    <name evidence="5" type="ORF">CD32_14355</name>
</gene>
<dbReference type="AlphaFoldDB" id="A0A0A3IGJ0"/>
<evidence type="ECO:0000313" key="6">
    <source>
        <dbReference type="Proteomes" id="UP000030437"/>
    </source>
</evidence>
<keyword evidence="1" id="KW-0678">Repressor</keyword>
<sequence>MPKFTDKEREHIRQDLLTKGRSIFIKYGLAKTSIDEIIKECGIAKGTFYKFFDSKEELYYEILINEVEVREGVLNELFRKNLTSKELLHSFFHFSFDSVEKNPFLHQFFENDDHDRLIRKLPAQMLEFNQMNAVRGVQAVNLLMEQGTLPTNDPRVIVGIMQAVLTLRLHKNEIGDDIFPIVKDKIIEFVVEGLLKEKN</sequence>
<dbReference type="GO" id="GO:0003677">
    <property type="term" value="F:DNA binding"/>
    <property type="evidence" value="ECO:0007669"/>
    <property type="project" value="UniProtKB-UniRule"/>
</dbReference>
<accession>A0A0A3IGJ0</accession>
<dbReference type="PANTHER" id="PTHR43479:SF11">
    <property type="entry name" value="ACREF_ENVCD OPERON REPRESSOR-RELATED"/>
    <property type="match status" value="1"/>
</dbReference>
<dbReference type="Gene3D" id="1.10.357.10">
    <property type="entry name" value="Tetracycline Repressor, domain 2"/>
    <property type="match status" value="1"/>
</dbReference>
<dbReference type="RefSeq" id="WP_036155785.1">
    <property type="nucleotide sequence ID" value="NZ_AVCX01000004.1"/>
</dbReference>
<evidence type="ECO:0000256" key="3">
    <source>
        <dbReference type="PROSITE-ProRule" id="PRU00335"/>
    </source>
</evidence>
<dbReference type="InterPro" id="IPR001647">
    <property type="entry name" value="HTH_TetR"/>
</dbReference>
<keyword evidence="2 3" id="KW-0238">DNA-binding</keyword>
<dbReference type="InterPro" id="IPR050624">
    <property type="entry name" value="HTH-type_Tx_Regulator"/>
</dbReference>
<dbReference type="PROSITE" id="PS50977">
    <property type="entry name" value="HTH_TETR_2"/>
    <property type="match status" value="1"/>
</dbReference>
<evidence type="ECO:0000256" key="1">
    <source>
        <dbReference type="ARBA" id="ARBA00022491"/>
    </source>
</evidence>
<dbReference type="OrthoDB" id="9814200at2"/>
<organism evidence="5 6">
    <name type="scientific">Lysinibacillus odysseyi 34hs-1 = NBRC 100172</name>
    <dbReference type="NCBI Taxonomy" id="1220589"/>
    <lineage>
        <taxon>Bacteria</taxon>
        <taxon>Bacillati</taxon>
        <taxon>Bacillota</taxon>
        <taxon>Bacilli</taxon>
        <taxon>Bacillales</taxon>
        <taxon>Bacillaceae</taxon>
        <taxon>Lysinibacillus</taxon>
    </lineage>
</organism>